<feature type="region of interest" description="Disordered" evidence="1">
    <location>
        <begin position="1"/>
        <end position="25"/>
    </location>
</feature>
<organism evidence="3 4">
    <name type="scientific">Pieris macdunnoughi</name>
    <dbReference type="NCBI Taxonomy" id="345717"/>
    <lineage>
        <taxon>Eukaryota</taxon>
        <taxon>Metazoa</taxon>
        <taxon>Ecdysozoa</taxon>
        <taxon>Arthropoda</taxon>
        <taxon>Hexapoda</taxon>
        <taxon>Insecta</taxon>
        <taxon>Pterygota</taxon>
        <taxon>Neoptera</taxon>
        <taxon>Endopterygota</taxon>
        <taxon>Lepidoptera</taxon>
        <taxon>Glossata</taxon>
        <taxon>Ditrysia</taxon>
        <taxon>Papilionoidea</taxon>
        <taxon>Pieridae</taxon>
        <taxon>Pierinae</taxon>
        <taxon>Pieris</taxon>
    </lineage>
</organism>
<comment type="caution">
    <text evidence="3">The sequence shown here is derived from an EMBL/GenBank/DDBJ whole genome shotgun (WGS) entry which is preliminary data.</text>
</comment>
<evidence type="ECO:0000313" key="4">
    <source>
        <dbReference type="Proteomes" id="UP000663880"/>
    </source>
</evidence>
<feature type="compositionally biased region" description="Low complexity" evidence="1">
    <location>
        <begin position="139"/>
        <end position="148"/>
    </location>
</feature>
<evidence type="ECO:0000256" key="2">
    <source>
        <dbReference type="SAM" id="Phobius"/>
    </source>
</evidence>
<dbReference type="EMBL" id="CAJOBZ010000003">
    <property type="protein sequence ID" value="CAF4769245.1"/>
    <property type="molecule type" value="Genomic_DNA"/>
</dbReference>
<evidence type="ECO:0000313" key="3">
    <source>
        <dbReference type="EMBL" id="CAF4769245.1"/>
    </source>
</evidence>
<proteinExistence type="predicted"/>
<evidence type="ECO:0000256" key="1">
    <source>
        <dbReference type="SAM" id="MobiDB-lite"/>
    </source>
</evidence>
<keyword evidence="2" id="KW-1133">Transmembrane helix</keyword>
<feature type="region of interest" description="Disordered" evidence="1">
    <location>
        <begin position="65"/>
        <end position="90"/>
    </location>
</feature>
<dbReference type="Proteomes" id="UP000663880">
    <property type="component" value="Unassembled WGS sequence"/>
</dbReference>
<name>A0A821MLI6_9NEOP</name>
<sequence>MPPQYGIPDYDFPTETYPDNPKGNDDGSATQMAMWYLLVLILIIVIWLILYFMLRLLTLRQKTRNPQQRRAYMGSRSQTTVPASEPTIYVSPANLPPPPKYEAMAPPSYEEVVGIHYPGYQPPGQPINQPITAALATQSNTNTSDTSNIPNADNRVAGDSNNPTNVSHTVINSTTTITTVDETRPVAASS</sequence>
<dbReference type="OrthoDB" id="7390946at2759"/>
<keyword evidence="2" id="KW-0472">Membrane</keyword>
<accession>A0A821MLI6</accession>
<gene>
    <name evidence="3" type="ORF">PMACD_LOCUS1727</name>
</gene>
<reference evidence="3" key="1">
    <citation type="submission" date="2021-02" db="EMBL/GenBank/DDBJ databases">
        <authorList>
            <person name="Steward A R."/>
        </authorList>
    </citation>
    <scope>NUCLEOTIDE SEQUENCE</scope>
</reference>
<dbReference type="AlphaFoldDB" id="A0A821MLI6"/>
<protein>
    <submittedName>
        <fullName evidence="3">Uncharacterized protein</fullName>
    </submittedName>
</protein>
<feature type="region of interest" description="Disordered" evidence="1">
    <location>
        <begin position="138"/>
        <end position="168"/>
    </location>
</feature>
<keyword evidence="2" id="KW-0812">Transmembrane</keyword>
<feature type="transmembrane region" description="Helical" evidence="2">
    <location>
        <begin position="33"/>
        <end position="54"/>
    </location>
</feature>
<keyword evidence="4" id="KW-1185">Reference proteome</keyword>